<sequence>MDVMQKQGTKISVDALVNLLQDYTKKKNLVKGRELCSYFVQNGLHLNTYVGNHLIHFFASCGSLLEAIQTFRALPRPDLYSWKAIISASAKYGQCDQAISLFQEMQQLKVRPNDHTFVAVLKACANIKALSQGRLIHFNILEAGYGSNMFVGSSLIGMYAKCGSIEEARKVFEQLPEKDVIAWSSMIEGYARHGLGRQALELFKEMQKESMQPDKVTFVSALKACTCIGSLDEGKLIHAQIVARGFELDLVVGSTLVHMYAKCGSLDKAHNLFTKMPRKNVVSWNALISGYGSNGLGQRALELFKQMKQECIKPDEATYVTILKVCGSLGALSDGMMIHSQIIKNQLDVSACLGSALVHMYAKCGSLDDAFKVFERLTKRDVVSWNAIIGAYVLHGLGNQALQLFERMQQAGMKPNRVTFLNILKACSIISALDQGKVIHSQIIEKNALFDVHIGNCLLDMYAKCGSLADAYGVFDEMPEKDVVSWSTMIAGYAQHGMSQQAFQLFNQMQKHGVKPNSVTFISMLKVCGNMAALPEGKIIHAEMIESGIEVDVQLGSALIDMYAKCGSLEMALSVFECLAEKNIVSWSSLIAGYAQHGLGLQALQIFNRMQQEGIKPDDATFVSVLSACSHASLLDEGISLFQSMSQKFGIFPKMRHYLCMVDLLGRTGNLIKAKSMIEQMPSQPDAVVWLSLLGACYTHGNVELGRHCFESVLKYDPKNSAAYVLMSNIYSSAGWLQEKT</sequence>
<reference evidence="2" key="1">
    <citation type="journal article" date="2024" name="Proc. Natl. Acad. Sci. U.S.A.">
        <title>Extraordinary preservation of gene collinearity over three hundred million years revealed in homosporous lycophytes.</title>
        <authorList>
            <person name="Li C."/>
            <person name="Wickell D."/>
            <person name="Kuo L.Y."/>
            <person name="Chen X."/>
            <person name="Nie B."/>
            <person name="Liao X."/>
            <person name="Peng D."/>
            <person name="Ji J."/>
            <person name="Jenkins J."/>
            <person name="Williams M."/>
            <person name="Shu S."/>
            <person name="Plott C."/>
            <person name="Barry K."/>
            <person name="Rajasekar S."/>
            <person name="Grimwood J."/>
            <person name="Han X."/>
            <person name="Sun S."/>
            <person name="Hou Z."/>
            <person name="He W."/>
            <person name="Dai G."/>
            <person name="Sun C."/>
            <person name="Schmutz J."/>
            <person name="Leebens-Mack J.H."/>
            <person name="Li F.W."/>
            <person name="Wang L."/>
        </authorList>
    </citation>
    <scope>NUCLEOTIDE SEQUENCE [LARGE SCALE GENOMIC DNA]</scope>
    <source>
        <strain evidence="2">cv. PW_Plant_1</strain>
    </source>
</reference>
<dbReference type="EMBL" id="CM055093">
    <property type="protein sequence ID" value="KAJ7565673.1"/>
    <property type="molecule type" value="Genomic_DNA"/>
</dbReference>
<protein>
    <submittedName>
        <fullName evidence="1">Uncharacterized protein</fullName>
    </submittedName>
</protein>
<organism evidence="1 2">
    <name type="scientific">Diphasiastrum complanatum</name>
    <name type="common">Issler's clubmoss</name>
    <name type="synonym">Lycopodium complanatum</name>
    <dbReference type="NCBI Taxonomy" id="34168"/>
    <lineage>
        <taxon>Eukaryota</taxon>
        <taxon>Viridiplantae</taxon>
        <taxon>Streptophyta</taxon>
        <taxon>Embryophyta</taxon>
        <taxon>Tracheophyta</taxon>
        <taxon>Lycopodiopsida</taxon>
        <taxon>Lycopodiales</taxon>
        <taxon>Lycopodiaceae</taxon>
        <taxon>Lycopodioideae</taxon>
        <taxon>Diphasiastrum</taxon>
    </lineage>
</organism>
<keyword evidence="2" id="KW-1185">Reference proteome</keyword>
<name>A0ACC2EGZ3_DIPCM</name>
<accession>A0ACC2EGZ3</accession>
<proteinExistence type="predicted"/>
<comment type="caution">
    <text evidence="1">The sequence shown here is derived from an EMBL/GenBank/DDBJ whole genome shotgun (WGS) entry which is preliminary data.</text>
</comment>
<gene>
    <name evidence="1" type="ORF">O6H91_02G070400</name>
</gene>
<evidence type="ECO:0000313" key="2">
    <source>
        <dbReference type="Proteomes" id="UP001162992"/>
    </source>
</evidence>
<dbReference type="Proteomes" id="UP001162992">
    <property type="component" value="Chromosome 2"/>
</dbReference>
<evidence type="ECO:0000313" key="1">
    <source>
        <dbReference type="EMBL" id="KAJ7565673.1"/>
    </source>
</evidence>